<dbReference type="InterPro" id="IPR021431">
    <property type="entry name" value="DUF3080"/>
</dbReference>
<dbReference type="RefSeq" id="WP_000283552.1">
    <property type="nucleotide sequence ID" value="NZ_CAWMSS010000001.1"/>
</dbReference>
<gene>
    <name evidence="1" type="ORF">AL544_021135</name>
</gene>
<proteinExistence type="predicted"/>
<organism evidence="1 2">
    <name type="scientific">Vibrio mimicus</name>
    <dbReference type="NCBI Taxonomy" id="674"/>
    <lineage>
        <taxon>Bacteria</taxon>
        <taxon>Pseudomonadati</taxon>
        <taxon>Pseudomonadota</taxon>
        <taxon>Gammaproteobacteria</taxon>
        <taxon>Vibrionales</taxon>
        <taxon>Vibrionaceae</taxon>
        <taxon>Vibrio</taxon>
    </lineage>
</organism>
<reference evidence="1" key="1">
    <citation type="submission" date="2017-12" db="EMBL/GenBank/DDBJ databases">
        <title>FDA dAtabase for Regulatory Grade micrObial Sequences (FDA-ARGOS): Supporting development and validation of Infectious Disease Dx tests.</title>
        <authorList>
            <person name="Hoffmann M."/>
            <person name="Allard M."/>
            <person name="Evans P."/>
            <person name="Brown E."/>
            <person name="Tallon L.J."/>
            <person name="Sadzewicz L."/>
            <person name="Sengamalay N."/>
            <person name="Ott S."/>
            <person name="Godinez A."/>
            <person name="Nagaraj S."/>
            <person name="Vavikolanu K."/>
            <person name="Aluvathingal J."/>
            <person name="Nadendla S."/>
            <person name="Hobson J."/>
            <person name="Sichtig H."/>
        </authorList>
    </citation>
    <scope>NUCLEOTIDE SEQUENCE [LARGE SCALE GENOMIC DNA]</scope>
    <source>
        <strain evidence="1">FDAARGOS_113</strain>
    </source>
</reference>
<dbReference type="STRING" id="674.VM_07245"/>
<name>A0A2J9V3M6_VIBMI</name>
<dbReference type="Pfam" id="PF11279">
    <property type="entry name" value="DUF3080"/>
    <property type="match status" value="1"/>
</dbReference>
<dbReference type="PROSITE" id="PS51257">
    <property type="entry name" value="PROKAR_LIPOPROTEIN"/>
    <property type="match status" value="1"/>
</dbReference>
<dbReference type="OrthoDB" id="5760979at2"/>
<accession>A0A2J9V3M6</accession>
<dbReference type="AlphaFoldDB" id="A0A2J9V3M6"/>
<evidence type="ECO:0000313" key="2">
    <source>
        <dbReference type="Proteomes" id="UP000053748"/>
    </source>
</evidence>
<comment type="caution">
    <text evidence="1">The sequence shown here is derived from an EMBL/GenBank/DDBJ whole genome shotgun (WGS) entry which is preliminary data.</text>
</comment>
<keyword evidence="2" id="KW-1185">Reference proteome</keyword>
<protein>
    <submittedName>
        <fullName evidence="1">DUF3080 domain-containing protein</fullName>
    </submittedName>
</protein>
<evidence type="ECO:0000313" key="1">
    <source>
        <dbReference type="EMBL" id="PNM58382.1"/>
    </source>
</evidence>
<sequence>MYPRSLLILLLATLTGCEQRAEIESDFASYLTRIANVQERDALSPPTLVAQTLPDKRELAIPLEPLTIGLLDSYELRQCGLFELIAERNSILGKVQDEFREWDFQIALLNGLESCLQEPKLSNALKEQLATIKKIKQEELPVRWKNLLYTSDVMRTQLSGSQWYETQWSTSELLLAFEQLNQIHLHIQEEQSIPSTSLFNYQEILEKQRLLGHLKFSFDRATAWLETVSEQLSRYDDVIVCGANRNPTKLNYLRNVFQTQYVEKVQPYLSSLDQAYYQFSPTLTLFDDAHTPFPIQASHQRFRQAIQHHAQYWQQLFKRCAIAVGQSQ</sequence>
<dbReference type="EMBL" id="LOSJ02000002">
    <property type="protein sequence ID" value="PNM58382.1"/>
    <property type="molecule type" value="Genomic_DNA"/>
</dbReference>
<dbReference type="Proteomes" id="UP000053748">
    <property type="component" value="Unassembled WGS sequence"/>
</dbReference>